<evidence type="ECO:0000313" key="6">
    <source>
        <dbReference type="EMBL" id="VDR40648.1"/>
    </source>
</evidence>
<dbReference type="PANTHER" id="PTHR30347">
    <property type="entry name" value="POTASSIUM CHANNEL RELATED"/>
    <property type="match status" value="1"/>
</dbReference>
<evidence type="ECO:0000313" key="5">
    <source>
        <dbReference type="EMBL" id="VDR40412.1"/>
    </source>
</evidence>
<organism evidence="5 9">
    <name type="scientific">Tsukamurella paurometabola</name>
    <name type="common">Corynebacterium paurometabolum</name>
    <dbReference type="NCBI Taxonomy" id="2061"/>
    <lineage>
        <taxon>Bacteria</taxon>
        <taxon>Bacillati</taxon>
        <taxon>Actinomycetota</taxon>
        <taxon>Actinomycetes</taxon>
        <taxon>Mycobacteriales</taxon>
        <taxon>Tsukamurellaceae</taxon>
        <taxon>Tsukamurella</taxon>
    </lineage>
</organism>
<dbReference type="NCBIfam" id="NF033545">
    <property type="entry name" value="transpos_IS630"/>
    <property type="match status" value="1"/>
</dbReference>
<dbReference type="InterPro" id="IPR038717">
    <property type="entry name" value="Tc1-like_DDE_dom"/>
</dbReference>
<dbReference type="PANTHER" id="PTHR30347:SF1">
    <property type="entry name" value="MECHANOSENSITIVE CHANNEL MSCK"/>
    <property type="match status" value="1"/>
</dbReference>
<dbReference type="Pfam" id="PF13358">
    <property type="entry name" value="DDE_3"/>
    <property type="match status" value="1"/>
</dbReference>
<dbReference type="EMBL" id="LR131273">
    <property type="protein sequence ID" value="VDR41014.1"/>
    <property type="molecule type" value="Genomic_DNA"/>
</dbReference>
<evidence type="ECO:0000313" key="8">
    <source>
        <dbReference type="EMBL" id="VDR41115.1"/>
    </source>
</evidence>
<dbReference type="InterPro" id="IPR009057">
    <property type="entry name" value="Homeodomain-like_sf"/>
</dbReference>
<evidence type="ECO:0000313" key="9">
    <source>
        <dbReference type="Proteomes" id="UP000271626"/>
    </source>
</evidence>
<dbReference type="EMBL" id="LR131273">
    <property type="protein sequence ID" value="VDR41115.1"/>
    <property type="molecule type" value="Genomic_DNA"/>
</dbReference>
<dbReference type="InterPro" id="IPR047655">
    <property type="entry name" value="Transpos_IS630-like"/>
</dbReference>
<proteinExistence type="predicted"/>
<feature type="domain" description="Tc1-like transposase DDE" evidence="1">
    <location>
        <begin position="172"/>
        <end position="324"/>
    </location>
</feature>
<sequence length="365" mass="41058">MANHPAPALTLRDGDREVLESWTRSASVRASAAKRARIVLLAADGESNQRIAELVDASRTTVIAWRDRYLERGLEGLSDRVRPGRPRELDQDAIIVATLTPPPKSLGVTHWSTRLLAARIKVSPAAVARAWRAYGIKPFKAESFRFSTDPELVGKVTDICGLYLNPPQNAIVLCVDEKSQIQALDRTVPILPTQPGKVERRSHDYYRHGTTTLFAALDIATGKVTAALKPKHRHQEFLAFLRQIERAYRDVLDSDGNPVELHLVMDNYAAHKHANVKAWLAKHPRIVVHFTPTHASWMNLVEAWFGIVERQAIRRGVFTSVQDLNAKIRAFIDGWNPRAQPFVWTKTAEQILEKANRPTTSNPRH</sequence>
<dbReference type="SUPFAM" id="SSF46689">
    <property type="entry name" value="Homeodomain-like"/>
    <property type="match status" value="1"/>
</dbReference>
<dbReference type="GO" id="GO:0003676">
    <property type="term" value="F:nucleic acid binding"/>
    <property type="evidence" value="ECO:0007669"/>
    <property type="project" value="InterPro"/>
</dbReference>
<dbReference type="Proteomes" id="UP000271626">
    <property type="component" value="Chromosome"/>
</dbReference>
<dbReference type="Pfam" id="PF13565">
    <property type="entry name" value="HTH_32"/>
    <property type="match status" value="1"/>
</dbReference>
<accession>A0A3P8LGE9</accession>
<dbReference type="EMBL" id="LR131273">
    <property type="protein sequence ID" value="VDR40401.1"/>
    <property type="molecule type" value="Genomic_DNA"/>
</dbReference>
<evidence type="ECO:0000259" key="1">
    <source>
        <dbReference type="Pfam" id="PF13358"/>
    </source>
</evidence>
<dbReference type="InterPro" id="IPR052702">
    <property type="entry name" value="MscS-like_channel"/>
</dbReference>
<dbReference type="InterPro" id="IPR036397">
    <property type="entry name" value="RNaseH_sf"/>
</dbReference>
<dbReference type="RefSeq" id="WP_126194392.1">
    <property type="nucleotide sequence ID" value="NZ_CP085954.1"/>
</dbReference>
<dbReference type="InterPro" id="IPR012337">
    <property type="entry name" value="RNaseH-like_sf"/>
</dbReference>
<protein>
    <submittedName>
        <fullName evidence="5">Transcriptional regulators</fullName>
    </submittedName>
</protein>
<evidence type="ECO:0000313" key="2">
    <source>
        <dbReference type="EMBL" id="VDR36940.1"/>
    </source>
</evidence>
<name>A0A3P8LGE9_TSUPA</name>
<dbReference type="EMBL" id="LR131273">
    <property type="protein sequence ID" value="VDR37772.1"/>
    <property type="molecule type" value="Genomic_DNA"/>
</dbReference>
<evidence type="ECO:0000313" key="4">
    <source>
        <dbReference type="EMBL" id="VDR40401.1"/>
    </source>
</evidence>
<dbReference type="EMBL" id="LR131273">
    <property type="protein sequence ID" value="VDR40648.1"/>
    <property type="molecule type" value="Genomic_DNA"/>
</dbReference>
<dbReference type="OrthoDB" id="2375382at2"/>
<evidence type="ECO:0000313" key="7">
    <source>
        <dbReference type="EMBL" id="VDR41014.1"/>
    </source>
</evidence>
<dbReference type="SUPFAM" id="SSF53098">
    <property type="entry name" value="Ribonuclease H-like"/>
    <property type="match status" value="1"/>
</dbReference>
<dbReference type="EMBL" id="LR131273">
    <property type="protein sequence ID" value="VDR36940.1"/>
    <property type="molecule type" value="Genomic_DNA"/>
</dbReference>
<dbReference type="EMBL" id="LR131273">
    <property type="protein sequence ID" value="VDR40412.1"/>
    <property type="molecule type" value="Genomic_DNA"/>
</dbReference>
<dbReference type="AlphaFoldDB" id="A0A3P8LGE9"/>
<dbReference type="Gene3D" id="3.30.420.10">
    <property type="entry name" value="Ribonuclease H-like superfamily/Ribonuclease H"/>
    <property type="match status" value="1"/>
</dbReference>
<gene>
    <name evidence="2" type="ORF">NCTC10741_00034</name>
    <name evidence="3" type="ORF">NCTC10741_00884</name>
    <name evidence="4" type="ORF">NCTC10741_03559</name>
    <name evidence="5" type="ORF">NCTC10741_03570</name>
    <name evidence="6" type="ORF">NCTC10741_03811</name>
    <name evidence="7" type="ORF">NCTC10741_04179</name>
    <name evidence="8" type="ORF">NCTC10741_04285</name>
</gene>
<evidence type="ECO:0000313" key="3">
    <source>
        <dbReference type="EMBL" id="VDR37772.1"/>
    </source>
</evidence>
<reference evidence="5 9" key="1">
    <citation type="submission" date="2018-12" db="EMBL/GenBank/DDBJ databases">
        <authorList>
            <consortium name="Pathogen Informatics"/>
        </authorList>
    </citation>
    <scope>NUCLEOTIDE SEQUENCE [LARGE SCALE GENOMIC DNA]</scope>
    <source>
        <strain evidence="5 9">NCTC10741</strain>
    </source>
</reference>